<keyword evidence="5 6" id="KW-0472">Membrane</keyword>
<dbReference type="GO" id="GO:0005886">
    <property type="term" value="C:plasma membrane"/>
    <property type="evidence" value="ECO:0007669"/>
    <property type="project" value="UniProtKB-SubCell"/>
</dbReference>
<evidence type="ECO:0000313" key="8">
    <source>
        <dbReference type="Proteomes" id="UP000664654"/>
    </source>
</evidence>
<evidence type="ECO:0000256" key="3">
    <source>
        <dbReference type="ARBA" id="ARBA00022692"/>
    </source>
</evidence>
<proteinExistence type="predicted"/>
<reference evidence="7" key="1">
    <citation type="submission" date="2021-03" db="EMBL/GenBank/DDBJ databases">
        <title>novel species isolated from a fishpond in China.</title>
        <authorList>
            <person name="Lu H."/>
            <person name="Cai Z."/>
        </authorList>
    </citation>
    <scope>NUCLEOTIDE SEQUENCE</scope>
    <source>
        <strain evidence="7">JCM 30855</strain>
    </source>
</reference>
<keyword evidence="3 6" id="KW-0812">Transmembrane</keyword>
<evidence type="ECO:0000313" key="7">
    <source>
        <dbReference type="EMBL" id="MBN7825857.1"/>
    </source>
</evidence>
<accession>A0A939IRP1</accession>
<feature type="transmembrane region" description="Helical" evidence="6">
    <location>
        <begin position="68"/>
        <end position="84"/>
    </location>
</feature>
<comment type="subcellular location">
    <subcellularLocation>
        <location evidence="1">Cell membrane</location>
        <topology evidence="1">Multi-pass membrane protein</topology>
    </subcellularLocation>
</comment>
<sequence>MIAVQCVTATFLCGVLWLQWGWKSGLSAAVGALVSILPNLVFSHLAFKFAGASKSQLVVRSFSQGSKLKLLITIFLFVAAFQWPDLKVGFMFVGFIATMLIQWLSLIFIEKR</sequence>
<keyword evidence="4 6" id="KW-1133">Transmembrane helix</keyword>
<evidence type="ECO:0000256" key="4">
    <source>
        <dbReference type="ARBA" id="ARBA00022989"/>
    </source>
</evidence>
<dbReference type="Proteomes" id="UP000664654">
    <property type="component" value="Unassembled WGS sequence"/>
</dbReference>
<name>A0A939IRP1_9ALTE</name>
<feature type="transmembrane region" description="Helical" evidence="6">
    <location>
        <begin position="28"/>
        <end position="47"/>
    </location>
</feature>
<protein>
    <submittedName>
        <fullName evidence="7">ATP synthase subunit I</fullName>
    </submittedName>
</protein>
<dbReference type="AlphaFoldDB" id="A0A939IRP1"/>
<keyword evidence="8" id="KW-1185">Reference proteome</keyword>
<gene>
    <name evidence="7" type="ORF">J0A66_11525</name>
</gene>
<evidence type="ECO:0000256" key="5">
    <source>
        <dbReference type="ARBA" id="ARBA00023136"/>
    </source>
</evidence>
<keyword evidence="2" id="KW-1003">Cell membrane</keyword>
<evidence type="ECO:0000256" key="1">
    <source>
        <dbReference type="ARBA" id="ARBA00004651"/>
    </source>
</evidence>
<dbReference type="InterPro" id="IPR005598">
    <property type="entry name" value="ATP_synth_I"/>
</dbReference>
<comment type="caution">
    <text evidence="7">The sequence shown here is derived from an EMBL/GenBank/DDBJ whole genome shotgun (WGS) entry which is preliminary data.</text>
</comment>
<dbReference type="Pfam" id="PF03899">
    <property type="entry name" value="ATP-synt_I"/>
    <property type="match status" value="1"/>
</dbReference>
<organism evidence="7 8">
    <name type="scientific">Bowmanella dokdonensis</name>
    <dbReference type="NCBI Taxonomy" id="751969"/>
    <lineage>
        <taxon>Bacteria</taxon>
        <taxon>Pseudomonadati</taxon>
        <taxon>Pseudomonadota</taxon>
        <taxon>Gammaproteobacteria</taxon>
        <taxon>Alteromonadales</taxon>
        <taxon>Alteromonadaceae</taxon>
        <taxon>Bowmanella</taxon>
    </lineage>
</organism>
<dbReference type="EMBL" id="JAFKCV010000005">
    <property type="protein sequence ID" value="MBN7825857.1"/>
    <property type="molecule type" value="Genomic_DNA"/>
</dbReference>
<evidence type="ECO:0000256" key="6">
    <source>
        <dbReference type="SAM" id="Phobius"/>
    </source>
</evidence>
<evidence type="ECO:0000256" key="2">
    <source>
        <dbReference type="ARBA" id="ARBA00022475"/>
    </source>
</evidence>
<feature type="transmembrane region" description="Helical" evidence="6">
    <location>
        <begin position="90"/>
        <end position="109"/>
    </location>
</feature>